<dbReference type="OMA" id="TIIRMIW"/>
<accession>S2J935</accession>
<sequence>MSYPFTEISEIIGSQQHALQFRYLRVLLQGNNGLIPDFTYQLLVNALRLSHDTPDHAIPLLFKSARYKNTLNGFHPFHSMFTAMDICRQQSSLNIDWQEKPSVMTIMSLPLVEIFNFDETAEGLEFLQHESAKTSKVQDFFEYNYDRNQFQLITKTACQKRNTWTKINRALLRQDITYKTFIHNNNTEDNLNLQPFNNTLIFQQVPILHLPDKEIRFIMQSMNNIDVGSHFNKNVTKKQWTAFYKNNMHYSARNVWYRMLHNQTSNKLALYQRGLSHIESDRCDLCNEVEDAKHLLISCAHKIDVWNSTFNEFLGYPKSADPHLVYKSIMLLKLDRYFIYSYDMQFTIYDFFATIIRMIWRHHYSQHFNAIPFDHNHVSSQISAELIRLSSLKKL</sequence>
<evidence type="ECO:0000313" key="2">
    <source>
        <dbReference type="EMBL" id="EPB84902.1"/>
    </source>
</evidence>
<name>S2J935_MUCC1</name>
<organism evidence="2 3">
    <name type="scientific">Mucor circinelloides f. circinelloides (strain 1006PhL)</name>
    <name type="common">Mucormycosis agent</name>
    <name type="synonym">Calyptromyces circinelloides</name>
    <dbReference type="NCBI Taxonomy" id="1220926"/>
    <lineage>
        <taxon>Eukaryota</taxon>
        <taxon>Fungi</taxon>
        <taxon>Fungi incertae sedis</taxon>
        <taxon>Mucoromycota</taxon>
        <taxon>Mucoromycotina</taxon>
        <taxon>Mucoromycetes</taxon>
        <taxon>Mucorales</taxon>
        <taxon>Mucorineae</taxon>
        <taxon>Mucoraceae</taxon>
        <taxon>Mucor</taxon>
    </lineage>
</organism>
<feature type="domain" description="Reverse transcriptase zinc-binding" evidence="1">
    <location>
        <begin position="232"/>
        <end position="306"/>
    </location>
</feature>
<gene>
    <name evidence="2" type="ORF">HMPREF1544_08337</name>
</gene>
<protein>
    <recommendedName>
        <fullName evidence="1">Reverse transcriptase zinc-binding domain-containing protein</fullName>
    </recommendedName>
</protein>
<dbReference type="AlphaFoldDB" id="S2J935"/>
<dbReference type="OrthoDB" id="2215335at2759"/>
<evidence type="ECO:0000259" key="1">
    <source>
        <dbReference type="Pfam" id="PF13966"/>
    </source>
</evidence>
<evidence type="ECO:0000313" key="3">
    <source>
        <dbReference type="Proteomes" id="UP000014254"/>
    </source>
</evidence>
<dbReference type="EMBL" id="KE124026">
    <property type="protein sequence ID" value="EPB84902.1"/>
    <property type="molecule type" value="Genomic_DNA"/>
</dbReference>
<dbReference type="VEuPathDB" id="FungiDB:HMPREF1544_08337"/>
<reference evidence="3" key="1">
    <citation type="submission" date="2013-05" db="EMBL/GenBank/DDBJ databases">
        <title>The Genome sequence of Mucor circinelloides f. circinelloides 1006PhL.</title>
        <authorList>
            <consortium name="The Broad Institute Genomics Platform"/>
            <person name="Cuomo C."/>
            <person name="Earl A."/>
            <person name="Findley K."/>
            <person name="Lee S.C."/>
            <person name="Walker B."/>
            <person name="Young S."/>
            <person name="Zeng Q."/>
            <person name="Gargeya S."/>
            <person name="Fitzgerald M."/>
            <person name="Haas B."/>
            <person name="Abouelleil A."/>
            <person name="Allen A.W."/>
            <person name="Alvarado L."/>
            <person name="Arachchi H.M."/>
            <person name="Berlin A.M."/>
            <person name="Chapman S.B."/>
            <person name="Gainer-Dewar J."/>
            <person name="Goldberg J."/>
            <person name="Griggs A."/>
            <person name="Gujja S."/>
            <person name="Hansen M."/>
            <person name="Howarth C."/>
            <person name="Imamovic A."/>
            <person name="Ireland A."/>
            <person name="Larimer J."/>
            <person name="McCowan C."/>
            <person name="Murphy C."/>
            <person name="Pearson M."/>
            <person name="Poon T.W."/>
            <person name="Priest M."/>
            <person name="Roberts A."/>
            <person name="Saif S."/>
            <person name="Shea T."/>
            <person name="Sisk P."/>
            <person name="Sykes S."/>
            <person name="Wortman J."/>
            <person name="Nusbaum C."/>
            <person name="Birren B."/>
        </authorList>
    </citation>
    <scope>NUCLEOTIDE SEQUENCE [LARGE SCALE GENOMIC DNA]</scope>
    <source>
        <strain evidence="3">1006PhL</strain>
    </source>
</reference>
<keyword evidence="3" id="KW-1185">Reference proteome</keyword>
<proteinExistence type="predicted"/>
<dbReference type="InParanoid" id="S2J935"/>
<dbReference type="STRING" id="1220926.S2J935"/>
<dbReference type="Proteomes" id="UP000014254">
    <property type="component" value="Unassembled WGS sequence"/>
</dbReference>
<dbReference type="InterPro" id="IPR026960">
    <property type="entry name" value="RVT-Znf"/>
</dbReference>
<dbReference type="Pfam" id="PF13966">
    <property type="entry name" value="zf-RVT"/>
    <property type="match status" value="1"/>
</dbReference>